<dbReference type="AlphaFoldDB" id="A0AAN7JQZ5"/>
<reference evidence="2 3" key="1">
    <citation type="journal article" date="2023" name="Hortic Res">
        <title>Pangenome of water caltrop reveals structural variations and asymmetric subgenome divergence after allopolyploidization.</title>
        <authorList>
            <person name="Zhang X."/>
            <person name="Chen Y."/>
            <person name="Wang L."/>
            <person name="Yuan Y."/>
            <person name="Fang M."/>
            <person name="Shi L."/>
            <person name="Lu R."/>
            <person name="Comes H.P."/>
            <person name="Ma Y."/>
            <person name="Chen Y."/>
            <person name="Huang G."/>
            <person name="Zhou Y."/>
            <person name="Zheng Z."/>
            <person name="Qiu Y."/>
        </authorList>
    </citation>
    <scope>NUCLEOTIDE SEQUENCE [LARGE SCALE GENOMIC DNA]</scope>
    <source>
        <tissue evidence="2">Roots</tissue>
    </source>
</reference>
<evidence type="ECO:0000256" key="1">
    <source>
        <dbReference type="SAM" id="MobiDB-lite"/>
    </source>
</evidence>
<evidence type="ECO:0000313" key="2">
    <source>
        <dbReference type="EMBL" id="KAK4752097.1"/>
    </source>
</evidence>
<accession>A0AAN7JQZ5</accession>
<protein>
    <submittedName>
        <fullName evidence="2">Uncharacterized protein</fullName>
    </submittedName>
</protein>
<evidence type="ECO:0000313" key="3">
    <source>
        <dbReference type="Proteomes" id="UP001345219"/>
    </source>
</evidence>
<keyword evidence="3" id="KW-1185">Reference proteome</keyword>
<name>A0AAN7JQZ5_9MYRT</name>
<proteinExistence type="predicted"/>
<feature type="compositionally biased region" description="Basic and acidic residues" evidence="1">
    <location>
        <begin position="96"/>
        <end position="114"/>
    </location>
</feature>
<feature type="region of interest" description="Disordered" evidence="1">
    <location>
        <begin position="61"/>
        <end position="114"/>
    </location>
</feature>
<feature type="region of interest" description="Disordered" evidence="1">
    <location>
        <begin position="1"/>
        <end position="38"/>
    </location>
</feature>
<gene>
    <name evidence="2" type="ORF">SAY87_020895</name>
</gene>
<comment type="caution">
    <text evidence="2">The sequence shown here is derived from an EMBL/GenBank/DDBJ whole genome shotgun (WGS) entry which is preliminary data.</text>
</comment>
<feature type="compositionally biased region" description="Low complexity" evidence="1">
    <location>
        <begin position="77"/>
        <end position="88"/>
    </location>
</feature>
<feature type="compositionally biased region" description="Basic and acidic residues" evidence="1">
    <location>
        <begin position="27"/>
        <end position="38"/>
    </location>
</feature>
<dbReference type="EMBL" id="JAXIOK010000016">
    <property type="protein sequence ID" value="KAK4752097.1"/>
    <property type="molecule type" value="Genomic_DNA"/>
</dbReference>
<dbReference type="Proteomes" id="UP001345219">
    <property type="component" value="Chromosome 16"/>
</dbReference>
<sequence length="114" mass="13459">MEGKQKEIQNGVVQVEKKKRTNNGRDSYGRERKTTEKDWTRWVRRRNDEVIVQPERSSSLRIGHIDLEDQEDRIYHQEPPATTPEQTPDQNLRRSKAADDPGFRKVLELVHEPV</sequence>
<organism evidence="2 3">
    <name type="scientific">Trapa incisa</name>
    <dbReference type="NCBI Taxonomy" id="236973"/>
    <lineage>
        <taxon>Eukaryota</taxon>
        <taxon>Viridiplantae</taxon>
        <taxon>Streptophyta</taxon>
        <taxon>Embryophyta</taxon>
        <taxon>Tracheophyta</taxon>
        <taxon>Spermatophyta</taxon>
        <taxon>Magnoliopsida</taxon>
        <taxon>eudicotyledons</taxon>
        <taxon>Gunneridae</taxon>
        <taxon>Pentapetalae</taxon>
        <taxon>rosids</taxon>
        <taxon>malvids</taxon>
        <taxon>Myrtales</taxon>
        <taxon>Lythraceae</taxon>
        <taxon>Trapa</taxon>
    </lineage>
</organism>
<feature type="compositionally biased region" description="Basic and acidic residues" evidence="1">
    <location>
        <begin position="63"/>
        <end position="76"/>
    </location>
</feature>